<proteinExistence type="predicted"/>
<keyword evidence="4" id="KW-1185">Reference proteome</keyword>
<evidence type="ECO:0000313" key="4">
    <source>
        <dbReference type="Proteomes" id="UP000198211"/>
    </source>
</evidence>
<keyword evidence="3" id="KW-0808">Transferase</keyword>
<dbReference type="InterPro" id="IPR002156">
    <property type="entry name" value="RNaseH_domain"/>
</dbReference>
<dbReference type="AlphaFoldDB" id="A0A225VPW7"/>
<dbReference type="GO" id="GO:0015074">
    <property type="term" value="P:DNA integration"/>
    <property type="evidence" value="ECO:0007669"/>
    <property type="project" value="InterPro"/>
</dbReference>
<evidence type="ECO:0000313" key="3">
    <source>
        <dbReference type="EMBL" id="OWZ06938.1"/>
    </source>
</evidence>
<dbReference type="Pfam" id="PF13456">
    <property type="entry name" value="RVT_3"/>
    <property type="match status" value="1"/>
</dbReference>
<dbReference type="InterPro" id="IPR043128">
    <property type="entry name" value="Rev_trsase/Diguanyl_cyclase"/>
</dbReference>
<gene>
    <name evidence="3" type="ORF">PHMEG_00020739</name>
</gene>
<dbReference type="GO" id="GO:0003964">
    <property type="term" value="F:RNA-directed DNA polymerase activity"/>
    <property type="evidence" value="ECO:0007669"/>
    <property type="project" value="UniProtKB-KW"/>
</dbReference>
<dbReference type="PANTHER" id="PTHR37984:SF5">
    <property type="entry name" value="PROTEIN NYNRIN-LIKE"/>
    <property type="match status" value="1"/>
</dbReference>
<dbReference type="SUPFAM" id="SSF53098">
    <property type="entry name" value="Ribonuclease H-like"/>
    <property type="match status" value="2"/>
</dbReference>
<feature type="non-terminal residue" evidence="3">
    <location>
        <position position="1244"/>
    </location>
</feature>
<keyword evidence="3" id="KW-0548">Nucleotidyltransferase</keyword>
<dbReference type="InterPro" id="IPR043502">
    <property type="entry name" value="DNA/RNA_pol_sf"/>
</dbReference>
<dbReference type="EMBL" id="NBNE01003753">
    <property type="protein sequence ID" value="OWZ06938.1"/>
    <property type="molecule type" value="Genomic_DNA"/>
</dbReference>
<evidence type="ECO:0000259" key="2">
    <source>
        <dbReference type="PROSITE" id="PS50994"/>
    </source>
</evidence>
<dbReference type="GO" id="GO:0003676">
    <property type="term" value="F:nucleic acid binding"/>
    <property type="evidence" value="ECO:0007669"/>
    <property type="project" value="InterPro"/>
</dbReference>
<feature type="compositionally biased region" description="Basic and acidic residues" evidence="1">
    <location>
        <begin position="927"/>
        <end position="940"/>
    </location>
</feature>
<dbReference type="InterPro" id="IPR000477">
    <property type="entry name" value="RT_dom"/>
</dbReference>
<reference evidence="4" key="1">
    <citation type="submission" date="2017-03" db="EMBL/GenBank/DDBJ databases">
        <title>Phytopthora megakarya and P. palmivora, two closely related causual agents of cacao black pod achieved similar genome size and gene model numbers by different mechanisms.</title>
        <authorList>
            <person name="Ali S."/>
            <person name="Shao J."/>
            <person name="Larry D.J."/>
            <person name="Kronmiller B."/>
            <person name="Shen D."/>
            <person name="Strem M.D."/>
            <person name="Melnick R.L."/>
            <person name="Guiltinan M.J."/>
            <person name="Tyler B.M."/>
            <person name="Meinhardt L.W."/>
            <person name="Bailey B.A."/>
        </authorList>
    </citation>
    <scope>NUCLEOTIDE SEQUENCE [LARGE SCALE GENOMIC DNA]</scope>
    <source>
        <strain evidence="4">zdho120</strain>
    </source>
</reference>
<feature type="region of interest" description="Disordered" evidence="1">
    <location>
        <begin position="886"/>
        <end position="940"/>
    </location>
</feature>
<dbReference type="PANTHER" id="PTHR37984">
    <property type="entry name" value="PROTEIN CBG26694"/>
    <property type="match status" value="1"/>
</dbReference>
<dbReference type="OrthoDB" id="101614at2759"/>
<name>A0A225VPW7_9STRA</name>
<dbReference type="Gene3D" id="3.30.70.270">
    <property type="match status" value="2"/>
</dbReference>
<keyword evidence="3" id="KW-0695">RNA-directed DNA polymerase</keyword>
<organism evidence="3 4">
    <name type="scientific">Phytophthora megakarya</name>
    <dbReference type="NCBI Taxonomy" id="4795"/>
    <lineage>
        <taxon>Eukaryota</taxon>
        <taxon>Sar</taxon>
        <taxon>Stramenopiles</taxon>
        <taxon>Oomycota</taxon>
        <taxon>Peronosporomycetes</taxon>
        <taxon>Peronosporales</taxon>
        <taxon>Peronosporaceae</taxon>
        <taxon>Phytophthora</taxon>
    </lineage>
</organism>
<comment type="caution">
    <text evidence="3">The sequence shown here is derived from an EMBL/GenBank/DDBJ whole genome shotgun (WGS) entry which is preliminary data.</text>
</comment>
<dbReference type="SUPFAM" id="SSF56672">
    <property type="entry name" value="DNA/RNA polymerases"/>
    <property type="match status" value="1"/>
</dbReference>
<dbReference type="Proteomes" id="UP000198211">
    <property type="component" value="Unassembled WGS sequence"/>
</dbReference>
<dbReference type="InterPro" id="IPR050951">
    <property type="entry name" value="Retrovirus_Pol_polyprotein"/>
</dbReference>
<sequence>MEPVARSVDGATDGSPVGDDPVSAAAALGASIPTPTECLNIDCGCNNPPTETHSEEKSPDAAVADLEHTFMCVMHVLSTEGNDDLTDDDYAPSVTELDYTAPNVKNPIFVGDQQRRLDEVLKKHEAIMILSGNVLPPPAYGVVCDIDVQGHAPIKQRARRILLRHLQKLYELLKGLLKAGPIAFSDSPWASPIVIVLKKNGQDIRLCIDYKMVNAVTAIMEYAMPLVDDLLTELENYLWFCSLDAASGFWAIMMTMRARKISVFVCALGYFGWLRMPFGLTNAPMIYQRMIDNALWGFVQPKGGWKRYDERMKLAEKAAKHQRSLDGDSYFTLTTTRTKFEADRHASSELDPVLRVVKDPYTDMFGTNEPAESSLVPVFQRRSFVDGICFSGTTFDDCLDTLDQLLARFEECRISVSFTKIIFCQSKVDFLSNEVSPEGIRADPKKMTAITKLPFPKSKKGMQQFLGSLNYYSRFIQDFAVYGAALYQLKEEDFYDGGDLAAAKESFFALQRKVADAPFLRHFDDKKERNLDADARRQTTPCPLLRTSSQGRRDDHSAEKEVLALLLLLKVCYTQLAGKTLHVYTRFSTLGWVHKSKSLFGRVVQFAVLLSPWQLEVQRVREKDCVFTQLLQSTITNFVNLDDSLALVAPPTKGSPSTKLDPSLLYAQLPHDYEGFVVSFDGSAKTEKNGGYGSCSWIVWKLPEWQIVIAASAYIEQTTVIMAEYSGMNHGVIVALEHVAEDLVIVGDSRLAIQQSLGVIACRKDSLMTLLHPHREVVAKLKLVRNLHVVREYNAAADSLAGEALESKVSKVVLNDHRKTELKELNRIQEMIYEPSSDEIKVENASSESFAQIPDGKTRYIHAMDSDILLQRKTYADCAHQERAEVSATTRSQTKTKKKRVHFENEVPEGTTNTEATEAVNENSETQEQRPSAEARHELTADDIDPVTVQEERRIAKAQDEEFRGSNLKAVLRGETTGETTAMTYKEAREAWKWADNFVLSSDNVLYYTGVSRRKVDENQPEMSLRLVVPTTMIQEVLYNCHDSVEGGHHGVVRFYQSKNVEKHVKSCLDCGSSKSLPQLRGYSPGNVLAERPFQVVSMDFVIPLPRSRRGNTALLLWHCSFTWFIIAKAMSDTDALTVVKVFEERIYRRFGAPSLVRHDRDPRFMSEVFQAFAELIQARSRSTLSYRPQANGQQERSVKTVMQSVKVYVEDPLQQDWDEIAERLVFAINNSHDMTRKETPLYL</sequence>
<dbReference type="Gene3D" id="3.30.420.10">
    <property type="entry name" value="Ribonuclease H-like superfamily/Ribonuclease H"/>
    <property type="match status" value="2"/>
</dbReference>
<feature type="region of interest" description="Disordered" evidence="1">
    <location>
        <begin position="1"/>
        <end position="23"/>
    </location>
</feature>
<dbReference type="GO" id="GO:0004523">
    <property type="term" value="F:RNA-DNA hybrid ribonuclease activity"/>
    <property type="evidence" value="ECO:0007669"/>
    <property type="project" value="InterPro"/>
</dbReference>
<evidence type="ECO:0000256" key="1">
    <source>
        <dbReference type="SAM" id="MobiDB-lite"/>
    </source>
</evidence>
<accession>A0A225VPW7</accession>
<feature type="compositionally biased region" description="Low complexity" evidence="1">
    <location>
        <begin position="909"/>
        <end position="926"/>
    </location>
</feature>
<dbReference type="InterPro" id="IPR036397">
    <property type="entry name" value="RNaseH_sf"/>
</dbReference>
<feature type="domain" description="Integrase catalytic" evidence="2">
    <location>
        <begin position="1089"/>
        <end position="1244"/>
    </location>
</feature>
<dbReference type="Gene3D" id="3.10.10.10">
    <property type="entry name" value="HIV Type 1 Reverse Transcriptase, subunit A, domain 1"/>
    <property type="match status" value="1"/>
</dbReference>
<dbReference type="CDD" id="cd01647">
    <property type="entry name" value="RT_LTR"/>
    <property type="match status" value="1"/>
</dbReference>
<dbReference type="InterPro" id="IPR001584">
    <property type="entry name" value="Integrase_cat-core"/>
</dbReference>
<protein>
    <submittedName>
        <fullName evidence="3">Reverse transcriptase</fullName>
    </submittedName>
</protein>
<dbReference type="InterPro" id="IPR012337">
    <property type="entry name" value="RNaseH-like_sf"/>
</dbReference>
<dbReference type="PROSITE" id="PS50994">
    <property type="entry name" value="INTEGRASE"/>
    <property type="match status" value="1"/>
</dbReference>
<dbReference type="Pfam" id="PF00078">
    <property type="entry name" value="RVT_1"/>
    <property type="match status" value="1"/>
</dbReference>